<reference evidence="2 3" key="1">
    <citation type="submission" date="2019-03" db="EMBL/GenBank/DDBJ databases">
        <authorList>
            <consortium name="GenomeTrakr network: Whole genome sequencing for foodborne pathogen traceback"/>
        </authorList>
    </citation>
    <scope>NUCLEOTIDE SEQUENCE [LARGE SCALE GENOMIC DNA]</scope>
    <source>
        <strain evidence="2 3">PSU-1190</strain>
    </source>
</reference>
<organism evidence="2 3">
    <name type="scientific">Escherichia coli</name>
    <dbReference type="NCBI Taxonomy" id="562"/>
    <lineage>
        <taxon>Bacteria</taxon>
        <taxon>Pseudomonadati</taxon>
        <taxon>Pseudomonadota</taxon>
        <taxon>Gammaproteobacteria</taxon>
        <taxon>Enterobacterales</taxon>
        <taxon>Enterobacteriaceae</taxon>
        <taxon>Escherichia</taxon>
    </lineage>
</organism>
<protein>
    <submittedName>
        <fullName evidence="2">Sel1 repeat family protein</fullName>
    </submittedName>
</protein>
<keyword evidence="1" id="KW-0175">Coiled coil</keyword>
<evidence type="ECO:0000313" key="2">
    <source>
        <dbReference type="EMBL" id="EFA4420621.1"/>
    </source>
</evidence>
<comment type="caution">
    <text evidence="2">The sequence shown here is derived from an EMBL/GenBank/DDBJ whole genome shotgun (WGS) entry which is preliminary data.</text>
</comment>
<dbReference type="Gene3D" id="1.25.40.10">
    <property type="entry name" value="Tetratricopeptide repeat domain"/>
    <property type="match status" value="1"/>
</dbReference>
<dbReference type="SUPFAM" id="SSF81901">
    <property type="entry name" value="HCP-like"/>
    <property type="match status" value="1"/>
</dbReference>
<dbReference type="Proteomes" id="UP000591371">
    <property type="component" value="Unassembled WGS sequence"/>
</dbReference>
<name>A0A826J8U9_ECOLX</name>
<dbReference type="InterPro" id="IPR049886">
    <property type="entry name" value="CFI_box_CTERM_dom"/>
</dbReference>
<accession>A0A826J8U9</accession>
<dbReference type="NCBIfam" id="NF041770">
    <property type="entry name" value="CFI_box_CTERM"/>
    <property type="match status" value="1"/>
</dbReference>
<dbReference type="InterPro" id="IPR011990">
    <property type="entry name" value="TPR-like_helical_dom_sf"/>
</dbReference>
<dbReference type="EMBL" id="AASATZ010000050">
    <property type="protein sequence ID" value="EFA4420621.1"/>
    <property type="molecule type" value="Genomic_DNA"/>
</dbReference>
<gene>
    <name evidence="2" type="ORF">D3G36_22700</name>
</gene>
<dbReference type="SMART" id="SM00671">
    <property type="entry name" value="SEL1"/>
    <property type="match status" value="1"/>
</dbReference>
<dbReference type="RefSeq" id="WP_001030422.1">
    <property type="nucleotide sequence ID" value="NZ_CAJGFR010000021.1"/>
</dbReference>
<feature type="coiled-coil region" evidence="1">
    <location>
        <begin position="316"/>
        <end position="350"/>
    </location>
</feature>
<evidence type="ECO:0000256" key="1">
    <source>
        <dbReference type="SAM" id="Coils"/>
    </source>
</evidence>
<evidence type="ECO:0000313" key="3">
    <source>
        <dbReference type="Proteomes" id="UP000591371"/>
    </source>
</evidence>
<sequence length="829" mass="94700">MNKAMPHFLDKLVSLLQDDPQHDTWSTPWKLLKTACDTLIEQHLLPSNYPEKAALQLAQQQALDRLQVLLRFPQLINHHVICYIGFRGHERDTLLPAFTQSRRFHRTNDTIPTLMSRTYAHACHGGITLYQKRCPMNESAILDAFEKTRQHKGELHHFISAFALAVPGAGPAVTLVDIPYRASPDSLYFNGFLDVADTIVLPSRSQYLIKRTLNILEQTGSTAQIHLVSIGDGQSAELKSMFPKLAIQETLPPERTSLRPTVNSGIYRELEAIFDEPLLWLESEIKRSKQIIVNANADLVQNDTDPQVSDVIETMMLQMKTQCDALEEAAQRYRQSLDQLLIQCREVETLLEQQQAPALPGKDAHSTLRDRKWKYAQQRFISLCYAKQISKATRLASDMRLAGYPYVNILELFINELNNMPLNSAHLAELSVLSGCKNEFIYRACLHFRSALKVSDAEAGQRYAANITCRTGEEFYTLGCWKLKTRASEGEKNLRRAYMLGEPLAGDLLLRCIDKKSPAEAETTLRYLANALHPGANYRFGCQFIKDNRHDNAHLHLRIAAALGHLDALKMIARMEYNKYAPSQEMTPARKNALSIYHYLWHTTRGTQDNNEVFLDDDDRYIYGSLLHLQKSFTEAYAILEKCHQARAWTLLGRMNHYGDGKPVNLDLARVYYKKSVSAGDKSATKMLMRLEETAKAKARRENTYNTTYQRTEHTSYSSSSSDSSCFLTTATCRVMGYEDDCEVLQSFRHFRDHVLLTQSEGEKLVGEYYQIAPRLLEKIDARANPQAIYQSMWDDYIKPGYDLLQAGRHQEAKELYIKLVTTLMKTYL</sequence>
<dbReference type="AlphaFoldDB" id="A0A826J8U9"/>
<proteinExistence type="predicted"/>
<dbReference type="InterPro" id="IPR006597">
    <property type="entry name" value="Sel1-like"/>
</dbReference>